<keyword evidence="1 6" id="KW-0479">Metal-binding</keyword>
<dbReference type="GO" id="GO:0007188">
    <property type="term" value="P:adenylate cyclase-modulating G protein-coupled receptor signaling pathway"/>
    <property type="evidence" value="ECO:0000318"/>
    <property type="project" value="GO_Central"/>
</dbReference>
<evidence type="ECO:0000256" key="1">
    <source>
        <dbReference type="ARBA" id="ARBA00022723"/>
    </source>
</evidence>
<accession>K4AIF8</accession>
<dbReference type="OMA" id="WIHLFEV"/>
<evidence type="ECO:0000313" key="7">
    <source>
        <dbReference type="EnsemblPlants" id="KQK92318"/>
    </source>
</evidence>
<organism evidence="7 8">
    <name type="scientific">Setaria italica</name>
    <name type="common">Foxtail millet</name>
    <name type="synonym">Panicum italicum</name>
    <dbReference type="NCBI Taxonomy" id="4555"/>
    <lineage>
        <taxon>Eukaryota</taxon>
        <taxon>Viridiplantae</taxon>
        <taxon>Streptophyta</taxon>
        <taxon>Embryophyta</taxon>
        <taxon>Tracheophyta</taxon>
        <taxon>Spermatophyta</taxon>
        <taxon>Magnoliopsida</taxon>
        <taxon>Liliopsida</taxon>
        <taxon>Poales</taxon>
        <taxon>Poaceae</taxon>
        <taxon>PACMAD clade</taxon>
        <taxon>Panicoideae</taxon>
        <taxon>Panicodae</taxon>
        <taxon>Paniceae</taxon>
        <taxon>Cenchrinae</taxon>
        <taxon>Setaria</taxon>
    </lineage>
</organism>
<keyword evidence="4" id="KW-0807">Transducer</keyword>
<dbReference type="GO" id="GO:0005834">
    <property type="term" value="C:heterotrimeric G-protein complex"/>
    <property type="evidence" value="ECO:0000318"/>
    <property type="project" value="GO_Central"/>
</dbReference>
<name>K4AIF8_SETIT</name>
<protein>
    <submittedName>
        <fullName evidence="7">Uncharacterized protein</fullName>
    </submittedName>
</protein>
<evidence type="ECO:0000256" key="5">
    <source>
        <dbReference type="PIRSR" id="PIRSR601019-1"/>
    </source>
</evidence>
<dbReference type="InterPro" id="IPR011025">
    <property type="entry name" value="GproteinA_insert"/>
</dbReference>
<dbReference type="EMBL" id="AGNK02006108">
    <property type="status" value="NOT_ANNOTATED_CDS"/>
    <property type="molecule type" value="Genomic_DNA"/>
</dbReference>
<dbReference type="eggNOG" id="KOG0082">
    <property type="taxonomic scope" value="Eukaryota"/>
</dbReference>
<dbReference type="GO" id="GO:0005737">
    <property type="term" value="C:cytoplasm"/>
    <property type="evidence" value="ECO:0000318"/>
    <property type="project" value="GO_Central"/>
</dbReference>
<evidence type="ECO:0000256" key="4">
    <source>
        <dbReference type="ARBA" id="ARBA00023224"/>
    </source>
</evidence>
<dbReference type="SMART" id="SM00275">
    <property type="entry name" value="G_alpha"/>
    <property type="match status" value="1"/>
</dbReference>
<keyword evidence="3 5" id="KW-0342">GTP-binding</keyword>
<dbReference type="Proteomes" id="UP000004995">
    <property type="component" value="Unassembled WGS sequence"/>
</dbReference>
<keyword evidence="2 5" id="KW-0547">Nucleotide-binding</keyword>
<dbReference type="Gene3D" id="3.40.50.300">
    <property type="entry name" value="P-loop containing nucleotide triphosphate hydrolases"/>
    <property type="match status" value="1"/>
</dbReference>
<dbReference type="AlphaFoldDB" id="K4AIF8"/>
<reference evidence="7" key="2">
    <citation type="submission" date="2018-08" db="UniProtKB">
        <authorList>
            <consortium name="EnsemblPlants"/>
        </authorList>
    </citation>
    <scope>IDENTIFICATION</scope>
    <source>
        <strain evidence="7">Yugu1</strain>
    </source>
</reference>
<dbReference type="PROSITE" id="PS51882">
    <property type="entry name" value="G_ALPHA"/>
    <property type="match status" value="1"/>
</dbReference>
<sequence length="186" mass="21151">MSVLTCVIESMGSSCSRPHSLNEAEAAENARIKLIFQTGFDEGELRSYTSVIHANVYQTIKEIGEKLSEIGAKLDYPLLNKELVQDVRKLWQDPAIQETYSRGSILQVPDCARYFMSNLDRLAEVDYVPPKEDMLYARVQTNGAVEVQFSPLGESKIGGEVYRLYDVGGQRNDRRKWIHLFEVLML</sequence>
<keyword evidence="6" id="KW-0460">Magnesium</keyword>
<feature type="binding site" evidence="5">
    <location>
        <begin position="135"/>
        <end position="141"/>
    </location>
    <ligand>
        <name>GTP</name>
        <dbReference type="ChEBI" id="CHEBI:37565"/>
    </ligand>
</feature>
<dbReference type="GO" id="GO:0001664">
    <property type="term" value="F:G protein-coupled receptor binding"/>
    <property type="evidence" value="ECO:0000318"/>
    <property type="project" value="GO_Central"/>
</dbReference>
<dbReference type="InterPro" id="IPR027417">
    <property type="entry name" value="P-loop_NTPase"/>
</dbReference>
<dbReference type="HOGENOM" id="CLU_1456840_0_0_1"/>
<dbReference type="GO" id="GO:0005525">
    <property type="term" value="F:GTP binding"/>
    <property type="evidence" value="ECO:0007669"/>
    <property type="project" value="UniProtKB-KW"/>
</dbReference>
<dbReference type="Pfam" id="PF00503">
    <property type="entry name" value="G-alpha"/>
    <property type="match status" value="1"/>
</dbReference>
<evidence type="ECO:0000256" key="6">
    <source>
        <dbReference type="PIRSR" id="PIRSR601019-2"/>
    </source>
</evidence>
<feature type="binding site" evidence="5">
    <location>
        <begin position="166"/>
        <end position="170"/>
    </location>
    <ligand>
        <name>GTP</name>
        <dbReference type="ChEBI" id="CHEBI:37565"/>
    </ligand>
</feature>
<evidence type="ECO:0000256" key="2">
    <source>
        <dbReference type="ARBA" id="ARBA00022741"/>
    </source>
</evidence>
<proteinExistence type="predicted"/>
<dbReference type="EnsemblPlants" id="KQK92318">
    <property type="protein sequence ID" value="KQK92318"/>
    <property type="gene ID" value="SETIT_038670mg"/>
</dbReference>
<feature type="binding site" evidence="6">
    <location>
        <position position="141"/>
    </location>
    <ligand>
        <name>Mg(2+)</name>
        <dbReference type="ChEBI" id="CHEBI:18420"/>
    </ligand>
</feature>
<dbReference type="GO" id="GO:0046872">
    <property type="term" value="F:metal ion binding"/>
    <property type="evidence" value="ECO:0007669"/>
    <property type="project" value="UniProtKB-KW"/>
</dbReference>
<dbReference type="GO" id="GO:0003924">
    <property type="term" value="F:GTPase activity"/>
    <property type="evidence" value="ECO:0000318"/>
    <property type="project" value="GO_Central"/>
</dbReference>
<dbReference type="GO" id="GO:0031683">
    <property type="term" value="F:G-protein beta/gamma-subunit complex binding"/>
    <property type="evidence" value="ECO:0000318"/>
    <property type="project" value="GO_Central"/>
</dbReference>
<dbReference type="PANTHER" id="PTHR10218">
    <property type="entry name" value="GTP-BINDING PROTEIN ALPHA SUBUNIT"/>
    <property type="match status" value="1"/>
</dbReference>
<dbReference type="Gene3D" id="1.10.400.10">
    <property type="entry name" value="GI Alpha 1, domain 2-like"/>
    <property type="match status" value="1"/>
</dbReference>
<evidence type="ECO:0000256" key="3">
    <source>
        <dbReference type="ARBA" id="ARBA00023134"/>
    </source>
</evidence>
<dbReference type="InterPro" id="IPR001019">
    <property type="entry name" value="Gprotein_alpha_su"/>
</dbReference>
<dbReference type="PANTHER" id="PTHR10218:SF302">
    <property type="entry name" value="GUANINE NUCLEOTIDE-BINDING PROTEIN ALPHA-5 SUBUNIT"/>
    <property type="match status" value="1"/>
</dbReference>
<dbReference type="Gramene" id="KQK92318">
    <property type="protein sequence ID" value="KQK92318"/>
    <property type="gene ID" value="SETIT_038670mg"/>
</dbReference>
<reference evidence="8" key="1">
    <citation type="journal article" date="2012" name="Nat. Biotechnol.">
        <title>Reference genome sequence of the model plant Setaria.</title>
        <authorList>
            <person name="Bennetzen J.L."/>
            <person name="Schmutz J."/>
            <person name="Wang H."/>
            <person name="Percifield R."/>
            <person name="Hawkins J."/>
            <person name="Pontaroli A.C."/>
            <person name="Estep M."/>
            <person name="Feng L."/>
            <person name="Vaughn J.N."/>
            <person name="Grimwood J."/>
            <person name="Jenkins J."/>
            <person name="Barry K."/>
            <person name="Lindquist E."/>
            <person name="Hellsten U."/>
            <person name="Deshpande S."/>
            <person name="Wang X."/>
            <person name="Wu X."/>
            <person name="Mitros T."/>
            <person name="Triplett J."/>
            <person name="Yang X."/>
            <person name="Ye C.Y."/>
            <person name="Mauro-Herrera M."/>
            <person name="Wang L."/>
            <person name="Li P."/>
            <person name="Sharma M."/>
            <person name="Sharma R."/>
            <person name="Ronald P.C."/>
            <person name="Panaud O."/>
            <person name="Kellogg E.A."/>
            <person name="Brutnell T.P."/>
            <person name="Doust A.N."/>
            <person name="Tuskan G.A."/>
            <person name="Rokhsar D."/>
            <person name="Devos K.M."/>
        </authorList>
    </citation>
    <scope>NUCLEOTIDE SEQUENCE [LARGE SCALE GENOMIC DNA]</scope>
    <source>
        <strain evidence="8">cv. Yugu1</strain>
    </source>
</reference>
<evidence type="ECO:0000313" key="8">
    <source>
        <dbReference type="Proteomes" id="UP000004995"/>
    </source>
</evidence>
<dbReference type="InParanoid" id="K4AIF8"/>
<dbReference type="SUPFAM" id="SSF47895">
    <property type="entry name" value="Transducin (alpha subunit), insertion domain"/>
    <property type="match status" value="1"/>
</dbReference>
<dbReference type="STRING" id="4555.K4AIF8"/>
<keyword evidence="8" id="KW-1185">Reference proteome</keyword>
<dbReference type="PRINTS" id="PR00318">
    <property type="entry name" value="GPROTEINA"/>
</dbReference>